<dbReference type="WBParaSite" id="RSKR_0000218200.1">
    <property type="protein sequence ID" value="RSKR_0000218200.1"/>
    <property type="gene ID" value="RSKR_0000218200"/>
</dbReference>
<evidence type="ECO:0000313" key="2">
    <source>
        <dbReference type="WBParaSite" id="RSKR_0000218200.1"/>
    </source>
</evidence>
<name>A0AC35TM28_9BILA</name>
<sequence>MCVNEEVFSDAAIRGQLDSMDYIKKEYEHRLDLKKTNSQESAKDDSDEDDENEEDYIDEDDDVNKLNQKDSEIREDIVFQRDDPQVEPKIFEHNDDQYKQEHIQPYNSEIFEDSSTSAPDAMMVASEFVALWDFIVNNKERCILYFCVSIAVTIIILLLVFICRYSRKSDSPKHEKMLPQRCGNTHHGEMSLLIGGSNGSTPLYFNPSDPEMYSGCSGSGSYPYTDVERIYSSPSYAASIGLKEPDDSRISVPTFMHYDAQITPFHKLAGRYN</sequence>
<evidence type="ECO:0000313" key="1">
    <source>
        <dbReference type="Proteomes" id="UP000095286"/>
    </source>
</evidence>
<proteinExistence type="predicted"/>
<dbReference type="Proteomes" id="UP000095286">
    <property type="component" value="Unplaced"/>
</dbReference>
<accession>A0AC35TM28</accession>
<protein>
    <submittedName>
        <fullName evidence="2">Neurexin-3-beta</fullName>
    </submittedName>
</protein>
<reference evidence="2" key="1">
    <citation type="submission" date="2016-11" db="UniProtKB">
        <authorList>
            <consortium name="WormBaseParasite"/>
        </authorList>
    </citation>
    <scope>IDENTIFICATION</scope>
    <source>
        <strain evidence="2">KR3021</strain>
    </source>
</reference>
<organism evidence="1 2">
    <name type="scientific">Rhabditophanes sp. KR3021</name>
    <dbReference type="NCBI Taxonomy" id="114890"/>
    <lineage>
        <taxon>Eukaryota</taxon>
        <taxon>Metazoa</taxon>
        <taxon>Ecdysozoa</taxon>
        <taxon>Nematoda</taxon>
        <taxon>Chromadorea</taxon>
        <taxon>Rhabditida</taxon>
        <taxon>Tylenchina</taxon>
        <taxon>Panagrolaimomorpha</taxon>
        <taxon>Strongyloidoidea</taxon>
        <taxon>Alloionematidae</taxon>
        <taxon>Rhabditophanes</taxon>
    </lineage>
</organism>